<feature type="compositionally biased region" description="Polar residues" evidence="1">
    <location>
        <begin position="21"/>
        <end position="40"/>
    </location>
</feature>
<protein>
    <submittedName>
        <fullName evidence="2">Tiorf171 protein</fullName>
    </submittedName>
</protein>
<dbReference type="AlphaFoldDB" id="Q9R6A5"/>
<name>Q9R6A5_AGRTU</name>
<geneLocation type="plasmid" evidence="2">
    <name>pTi-SAKURA</name>
</geneLocation>
<accession>Q9R6A5</accession>
<reference evidence="2" key="6">
    <citation type="journal article" date="2000" name="Gene">
        <title>Complete nucleotide sequence of a plant tumor-inducing Ti plasmid.</title>
        <authorList>
            <person name="Suzuki K."/>
            <person name="Hattori Y."/>
            <person name="Uraji M."/>
            <person name="Ohta N."/>
            <person name="Iwata K."/>
            <person name="Murata K."/>
            <person name="Katoh A."/>
            <person name="Yoshida K."/>
        </authorList>
    </citation>
    <scope>NUCLEOTIDE SEQUENCE</scope>
    <source>
        <strain evidence="2">MAFF 301001</strain>
        <plasmid evidence="2">pTi-SAKURA</plasmid>
    </source>
</reference>
<evidence type="ECO:0000313" key="2">
    <source>
        <dbReference type="EMBL" id="BAA87796.1"/>
    </source>
</evidence>
<reference evidence="2" key="3">
    <citation type="journal article" date="1998" name="Nucleic Acids Symp. Ser.">
        <title>Genome structure of pTi-SAKURA (III): Characteristics of T-DNA.</title>
        <authorList>
            <person name="Ohta N."/>
            <person name="Suzuki K."/>
            <person name="Hattori Y."/>
            <person name="Uraji M."/>
            <person name="Katoh A."/>
            <person name="Yoshida K."/>
        </authorList>
    </citation>
    <scope>NUCLEOTIDE SEQUENCE</scope>
    <source>
        <strain evidence="2">MAFF 301001</strain>
        <plasmid evidence="2">pTi-SAKURA</plasmid>
    </source>
</reference>
<feature type="region of interest" description="Disordered" evidence="1">
    <location>
        <begin position="21"/>
        <end position="46"/>
    </location>
</feature>
<evidence type="ECO:0000256" key="1">
    <source>
        <dbReference type="SAM" id="MobiDB-lite"/>
    </source>
</evidence>
<reference evidence="2" key="5">
    <citation type="journal article" date="1998" name="Nucleic Acids Symp. Ser.">
        <title>Genome structure of pTi-SAKURA (V): Complete nucleotide sequence of plasmid pTi-SAKURA's vir region in Agrobacterium tumefaciens.</title>
        <authorList>
            <person name="Hattori Y."/>
            <person name="Suzuki K."/>
            <person name="Ohta N."/>
            <person name="Uraji M."/>
            <person name="Katoh A."/>
            <person name="Yoshida K."/>
        </authorList>
    </citation>
    <scope>NUCLEOTIDE SEQUENCE</scope>
    <source>
        <strain evidence="2">MAFF 301001</strain>
        <plasmid evidence="2">pTi-SAKURA</plasmid>
    </source>
</reference>
<dbReference type="EMBL" id="AB016260">
    <property type="protein sequence ID" value="BAA87796.1"/>
    <property type="molecule type" value="Genomic_DNA"/>
</dbReference>
<organism evidence="2">
    <name type="scientific">Agrobacterium tumefaciens</name>
    <dbReference type="NCBI Taxonomy" id="358"/>
    <lineage>
        <taxon>Bacteria</taxon>
        <taxon>Pseudomonadati</taxon>
        <taxon>Pseudomonadota</taxon>
        <taxon>Alphaproteobacteria</taxon>
        <taxon>Hyphomicrobiales</taxon>
        <taxon>Rhizobiaceae</taxon>
        <taxon>Rhizobium/Agrobacterium group</taxon>
        <taxon>Agrobacterium</taxon>
        <taxon>Agrobacterium tumefaciens complex</taxon>
    </lineage>
</organism>
<keyword evidence="2" id="KW-0614">Plasmid</keyword>
<sequence>MLLSCLSVNLFTPQYILPPASQQLPDRQLGTKSPLDTGSPSVRDGVSGRAVVRRQTLLMLPMLFGRTATKLPGLKHG</sequence>
<reference evidence="2" key="1">
    <citation type="journal article" date="1998" name="Biochim. Biophys. Acta">
        <title>Novel structural difference between nopaline- and octopine-type trbJ genes: construction of genetic and physical map and sequencing of trb/traI and rep gene clusters of a new Ti plasmid pTi-SAKURA.</title>
        <authorList>
            <person name="Suzuki K."/>
            <person name="Ohta N."/>
            <person name="Hattori Y."/>
            <person name="Uraji M."/>
            <person name="Katoh A."/>
            <person name="Yoshida K."/>
        </authorList>
    </citation>
    <scope>NUCLEOTIDE SEQUENCE</scope>
    <source>
        <strain evidence="2">MAFF 301001</strain>
        <plasmid evidence="2">pTi-SAKURA</plasmid>
    </source>
</reference>
<gene>
    <name evidence="2" type="primary">tiorf171</name>
</gene>
<proteinExistence type="predicted"/>
<reference evidence="2" key="4">
    <citation type="journal article" date="1998" name="Nucleic Acids Symp. Ser.">
        <title>Genome structure of pTi-SAKURA (IV): Characteristics of tra region.</title>
        <authorList>
            <person name="Uraji M."/>
            <person name="Suzuki K."/>
            <person name="Ohta N."/>
            <person name="Hattori Y."/>
            <person name="Katoh A."/>
            <person name="Yoshida K."/>
        </authorList>
    </citation>
    <scope>NUCLEOTIDE SEQUENCE</scope>
    <source>
        <strain evidence="2">MAFF 301001</strain>
        <plasmid evidence="2">pTi-SAKURA</plasmid>
    </source>
</reference>
<reference evidence="2" key="2">
    <citation type="journal article" date="1998" name="Nucleic Acids Symp. Ser.">
        <title>Genome structure of pTi-SAKURA(I): Strategy for DNA sequencing of a Japanese cherry-Ti plasmid.</title>
        <authorList>
            <person name="Hattori Y."/>
            <person name="Suzuki K."/>
            <person name="Ohta N."/>
            <person name="Uraji M."/>
            <person name="Katoh A."/>
            <person name="Yoshida K."/>
        </authorList>
    </citation>
    <scope>NUCLEOTIDE SEQUENCE</scope>
    <source>
        <strain evidence="2">MAFF 301001</strain>
        <plasmid evidence="2">pTi-SAKURA</plasmid>
    </source>
</reference>